<feature type="transmembrane region" description="Helical" evidence="2">
    <location>
        <begin position="145"/>
        <end position="172"/>
    </location>
</feature>
<keyword evidence="4" id="KW-1185">Reference proteome</keyword>
<proteinExistence type="predicted"/>
<comment type="caution">
    <text evidence="3">The sequence shown here is derived from an EMBL/GenBank/DDBJ whole genome shotgun (WGS) entry which is preliminary data.</text>
</comment>
<keyword evidence="2" id="KW-0812">Transmembrane</keyword>
<evidence type="ECO:0000313" key="3">
    <source>
        <dbReference type="EMBL" id="CAF1332666.1"/>
    </source>
</evidence>
<feature type="transmembrane region" description="Helical" evidence="2">
    <location>
        <begin position="192"/>
        <end position="215"/>
    </location>
</feature>
<reference evidence="3" key="1">
    <citation type="submission" date="2021-02" db="EMBL/GenBank/DDBJ databases">
        <authorList>
            <person name="Nowell W R."/>
        </authorList>
    </citation>
    <scope>NUCLEOTIDE SEQUENCE</scope>
</reference>
<dbReference type="EMBL" id="CAJNOR010002727">
    <property type="protein sequence ID" value="CAF1332666.1"/>
    <property type="molecule type" value="Genomic_DNA"/>
</dbReference>
<feature type="transmembrane region" description="Helical" evidence="2">
    <location>
        <begin position="111"/>
        <end position="133"/>
    </location>
</feature>
<evidence type="ECO:0000256" key="1">
    <source>
        <dbReference type="SAM" id="MobiDB-lite"/>
    </source>
</evidence>
<keyword evidence="2" id="KW-0472">Membrane</keyword>
<evidence type="ECO:0000256" key="2">
    <source>
        <dbReference type="SAM" id="Phobius"/>
    </source>
</evidence>
<protein>
    <submittedName>
        <fullName evidence="3">Uncharacterized protein</fullName>
    </submittedName>
</protein>
<accession>A0A815G0T4</accession>
<name>A0A815G0T4_ADIRI</name>
<keyword evidence="2" id="KW-1133">Transmembrane helix</keyword>
<dbReference type="Proteomes" id="UP000663828">
    <property type="component" value="Unassembled WGS sequence"/>
</dbReference>
<organism evidence="3 4">
    <name type="scientific">Adineta ricciae</name>
    <name type="common">Rotifer</name>
    <dbReference type="NCBI Taxonomy" id="249248"/>
    <lineage>
        <taxon>Eukaryota</taxon>
        <taxon>Metazoa</taxon>
        <taxon>Spiralia</taxon>
        <taxon>Gnathifera</taxon>
        <taxon>Rotifera</taxon>
        <taxon>Eurotatoria</taxon>
        <taxon>Bdelloidea</taxon>
        <taxon>Adinetida</taxon>
        <taxon>Adinetidae</taxon>
        <taxon>Adineta</taxon>
    </lineage>
</organism>
<evidence type="ECO:0000313" key="4">
    <source>
        <dbReference type="Proteomes" id="UP000663828"/>
    </source>
</evidence>
<feature type="compositionally biased region" description="Low complexity" evidence="1">
    <location>
        <begin position="254"/>
        <end position="275"/>
    </location>
</feature>
<feature type="transmembrane region" description="Helical" evidence="2">
    <location>
        <begin position="47"/>
        <end position="64"/>
    </location>
</feature>
<feature type="region of interest" description="Disordered" evidence="1">
    <location>
        <begin position="242"/>
        <end position="275"/>
    </location>
</feature>
<gene>
    <name evidence="3" type="ORF">XAT740_LOCUS30516</name>
</gene>
<dbReference type="AlphaFoldDB" id="A0A815G0T4"/>
<sequence length="275" mass="30917">MLASTVAPFPLNNNRTLFRFYHSEHSDRRIGPGNPAYVNRYTFRLKGFILGCLIIFFAAALFSIELGRVYTGSINRGQNDSNTSFQYLINPDLIIGFNARLTNNRLENRWVWPWSTATLLFSLILFTTGALGIYSGVRQSYSTILIFFIGLILSICLMVFLIITYATILAGWKELYGTSQDSMPSFVRMDKNLSSACLAISCVLTLLLFISLIISGTKIRVCTEKYYPTPIRGYQRLPTMLTPQPRRARPRHGSPASRRAPHGSPASRRAPSAAR</sequence>